<evidence type="ECO:0000313" key="10">
    <source>
        <dbReference type="EMBL" id="GEK59433.1"/>
    </source>
</evidence>
<evidence type="ECO:0000256" key="1">
    <source>
        <dbReference type="ARBA" id="ARBA00004651"/>
    </source>
</evidence>
<keyword evidence="4 8" id="KW-0812">Transmembrane</keyword>
<dbReference type="InterPro" id="IPR003688">
    <property type="entry name" value="TraG/VirD4"/>
</dbReference>
<evidence type="ECO:0000313" key="11">
    <source>
        <dbReference type="Proteomes" id="UP000321051"/>
    </source>
</evidence>
<evidence type="ECO:0000256" key="4">
    <source>
        <dbReference type="ARBA" id="ARBA00022692"/>
    </source>
</evidence>
<dbReference type="PANTHER" id="PTHR37937">
    <property type="entry name" value="CONJUGATIVE TRANSFER: DNA TRANSPORT"/>
    <property type="match status" value="1"/>
</dbReference>
<dbReference type="EMBL" id="BJUN01000014">
    <property type="protein sequence ID" value="GEK59433.1"/>
    <property type="molecule type" value="Genomic_DNA"/>
</dbReference>
<dbReference type="STRING" id="1371.GCA_900166605_01012"/>
<feature type="compositionally biased region" description="Polar residues" evidence="7">
    <location>
        <begin position="745"/>
        <end position="754"/>
    </location>
</feature>
<evidence type="ECO:0000256" key="2">
    <source>
        <dbReference type="ARBA" id="ARBA00008806"/>
    </source>
</evidence>
<proteinExistence type="inferred from homology"/>
<dbReference type="PANTHER" id="PTHR37937:SF1">
    <property type="entry name" value="CONJUGATIVE TRANSFER: DNA TRANSPORT"/>
    <property type="match status" value="1"/>
</dbReference>
<reference evidence="10 11" key="1">
    <citation type="submission" date="2019-07" db="EMBL/GenBank/DDBJ databases">
        <title>Whole genome shotgun sequence of Marinococcus halophilus NBRC 102359.</title>
        <authorList>
            <person name="Hosoyama A."/>
            <person name="Uohara A."/>
            <person name="Ohji S."/>
            <person name="Ichikawa N."/>
        </authorList>
    </citation>
    <scope>NUCLEOTIDE SEQUENCE [LARGE SCALE GENOMIC DNA]</scope>
    <source>
        <strain evidence="10 11">NBRC 102359</strain>
    </source>
</reference>
<dbReference type="InterPro" id="IPR027417">
    <property type="entry name" value="P-loop_NTPase"/>
</dbReference>
<keyword evidence="5 8" id="KW-1133">Transmembrane helix</keyword>
<dbReference type="SUPFAM" id="SSF52540">
    <property type="entry name" value="P-loop containing nucleoside triphosphate hydrolases"/>
    <property type="match status" value="1"/>
</dbReference>
<keyword evidence="3" id="KW-1003">Cell membrane</keyword>
<feature type="domain" description="TraD/TraG TraM recognition site" evidence="9">
    <location>
        <begin position="524"/>
        <end position="640"/>
    </location>
</feature>
<feature type="compositionally biased region" description="Low complexity" evidence="7">
    <location>
        <begin position="723"/>
        <end position="738"/>
    </location>
</feature>
<comment type="similarity">
    <text evidence="2">Belongs to the VirD4/TraG family.</text>
</comment>
<evidence type="ECO:0000256" key="5">
    <source>
        <dbReference type="ARBA" id="ARBA00022989"/>
    </source>
</evidence>
<dbReference type="Pfam" id="PF02534">
    <property type="entry name" value="T4SS-DNA_transf"/>
    <property type="match status" value="1"/>
</dbReference>
<organism evidence="10 11">
    <name type="scientific">Marinococcus halophilus</name>
    <dbReference type="NCBI Taxonomy" id="1371"/>
    <lineage>
        <taxon>Bacteria</taxon>
        <taxon>Bacillati</taxon>
        <taxon>Bacillota</taxon>
        <taxon>Bacilli</taxon>
        <taxon>Bacillales</taxon>
        <taxon>Bacillaceae</taxon>
        <taxon>Marinococcus</taxon>
    </lineage>
</organism>
<gene>
    <name evidence="10" type="ORF">MHA01_23380</name>
</gene>
<protein>
    <submittedName>
        <fullName evidence="10">Conjugal transfer protein</fullName>
    </submittedName>
</protein>
<evidence type="ECO:0000256" key="8">
    <source>
        <dbReference type="SAM" id="Phobius"/>
    </source>
</evidence>
<feature type="region of interest" description="Disordered" evidence="7">
    <location>
        <begin position="826"/>
        <end position="852"/>
    </location>
</feature>
<feature type="transmembrane region" description="Helical" evidence="8">
    <location>
        <begin position="12"/>
        <end position="36"/>
    </location>
</feature>
<keyword evidence="11" id="KW-1185">Reference proteome</keyword>
<dbReference type="Pfam" id="PF12696">
    <property type="entry name" value="TraG-D_C"/>
    <property type="match status" value="1"/>
</dbReference>
<sequence length="852" mass="95104">MKILKTKKAHGILALLGALVFFLLSNTLINFCITNVRNLLQGLGNPDPPGVSFNFLGLLFTTSDIPALGYLFLFIATLIVGGIFYYKLRSNFKDLTEGDAKGSSRFTTLKEIQQQYKAIPEKATEEEQRFPGEGGVPVSREGKQIYIDDSKSNNLWIGTTRSGKGEIGMFPMIDIYSRAEQKASMVLNDPKGELLAASKATLEHRGYHVEALNLIEPEIRSMSFQILRMVIDAYEEGDLGKAEQHAKAIAHMLYSDPEAKDKFWQDSASSLCTALILGLCEKNLPDHPEKITMYSVANILNELASQQTADEKGNTRTGLDDFFDSLPASHPAKLQYATVKFASGAGQTVAGIYANAFDKLSIFTLTPIAKMTSHHSFDMRKVGFGKHITGIASAQGEVTATFPEGTERTRANTNGLFKFSHDRSLEKGQTVTFHDHKKDTTLTVMVEAINEETGTVTYKVQNEPQEVITLREFEHFTKPTAVFLLTPDDDTSLHVIASLYVKQLYTELAKTSYFTPGRKCIRQVVFILDEFGNMPAISDMGNMITVSLGRRIHFNLVVQDLSQIKHKYDKEADNIIGNCANKMYLLSTDYETNEEFSKLLGEKTISSNSRSGSTLSTDKNKTEGTDGRRLLDASELGRLKPGEMVVYRGIKREDLNRENVTPYPIFNHGKSQMKFRYEYLSDQFNTDTDLEDINITCDHAGLDLTKVIYRFEEETTDHGPANQDGPKQDQPQSPSSNDQQKEGDNNQPADNNAPKQAVGISEDAAAFESKPVQEVIDATLLQILDQQVPLDVHQMNVSECEASLTEWNEAEWIPERMMTQTKDAIKNERRKYQKSIDKGENEHAEPISSTTG</sequence>
<comment type="caution">
    <text evidence="10">The sequence shown here is derived from an EMBL/GenBank/DDBJ whole genome shotgun (WGS) entry which is preliminary data.</text>
</comment>
<dbReference type="CDD" id="cd01127">
    <property type="entry name" value="TrwB_TraG_TraD_VirD4"/>
    <property type="match status" value="2"/>
</dbReference>
<dbReference type="AlphaFoldDB" id="A0A510Y8E0"/>
<keyword evidence="6 8" id="KW-0472">Membrane</keyword>
<comment type="subcellular location">
    <subcellularLocation>
        <location evidence="1">Cell membrane</location>
        <topology evidence="1">Multi-pass membrane protein</topology>
    </subcellularLocation>
</comment>
<evidence type="ECO:0000256" key="7">
    <source>
        <dbReference type="SAM" id="MobiDB-lite"/>
    </source>
</evidence>
<dbReference type="RefSeq" id="WP_094908692.1">
    <property type="nucleotide sequence ID" value="NZ_BJUN01000014.1"/>
</dbReference>
<evidence type="ECO:0000256" key="3">
    <source>
        <dbReference type="ARBA" id="ARBA00022475"/>
    </source>
</evidence>
<dbReference type="NCBIfam" id="NF045973">
    <property type="entry name" value="conju_CD1115"/>
    <property type="match status" value="1"/>
</dbReference>
<dbReference type="GO" id="GO:0005886">
    <property type="term" value="C:plasma membrane"/>
    <property type="evidence" value="ECO:0007669"/>
    <property type="project" value="UniProtKB-SubCell"/>
</dbReference>
<feature type="compositionally biased region" description="Basic and acidic residues" evidence="7">
    <location>
        <begin position="834"/>
        <end position="845"/>
    </location>
</feature>
<evidence type="ECO:0000256" key="6">
    <source>
        <dbReference type="ARBA" id="ARBA00023136"/>
    </source>
</evidence>
<dbReference type="Gene3D" id="3.40.50.300">
    <property type="entry name" value="P-loop containing nucleotide triphosphate hydrolases"/>
    <property type="match status" value="1"/>
</dbReference>
<dbReference type="InterPro" id="IPR051539">
    <property type="entry name" value="T4SS-coupling_protein"/>
</dbReference>
<dbReference type="Proteomes" id="UP000321051">
    <property type="component" value="Unassembled WGS sequence"/>
</dbReference>
<accession>A0A510Y8E0</accession>
<feature type="region of interest" description="Disordered" evidence="7">
    <location>
        <begin position="605"/>
        <end position="631"/>
    </location>
</feature>
<dbReference type="OrthoDB" id="9766496at2"/>
<feature type="compositionally biased region" description="Low complexity" evidence="7">
    <location>
        <begin position="605"/>
        <end position="617"/>
    </location>
</feature>
<name>A0A510Y8E0_MARHA</name>
<feature type="transmembrane region" description="Helical" evidence="8">
    <location>
        <begin position="67"/>
        <end position="86"/>
    </location>
</feature>
<feature type="compositionally biased region" description="Basic and acidic residues" evidence="7">
    <location>
        <begin position="618"/>
        <end position="631"/>
    </location>
</feature>
<evidence type="ECO:0000259" key="9">
    <source>
        <dbReference type="Pfam" id="PF12696"/>
    </source>
</evidence>
<feature type="region of interest" description="Disordered" evidence="7">
    <location>
        <begin position="716"/>
        <end position="755"/>
    </location>
</feature>
<dbReference type="InterPro" id="IPR032689">
    <property type="entry name" value="TraG-D_C"/>
</dbReference>